<gene>
    <name evidence="1" type="ORF">EJ063_00060</name>
</gene>
<evidence type="ECO:0000313" key="1">
    <source>
        <dbReference type="EMBL" id="RTZ17213.1"/>
    </source>
</evidence>
<evidence type="ECO:0000313" key="2">
    <source>
        <dbReference type="Proteomes" id="UP000268973"/>
    </source>
</evidence>
<dbReference type="RefSeq" id="WP_126571969.1">
    <property type="nucleotide sequence ID" value="NZ_RXZH01000001.1"/>
</dbReference>
<dbReference type="Proteomes" id="UP000268973">
    <property type="component" value="Unassembled WGS sequence"/>
</dbReference>
<dbReference type="AlphaFoldDB" id="A0A3S0QET4"/>
<proteinExistence type="predicted"/>
<comment type="caution">
    <text evidence="1">The sequence shown here is derived from an EMBL/GenBank/DDBJ whole genome shotgun (WGS) entry which is preliminary data.</text>
</comment>
<accession>A0A3S0QET4</accession>
<protein>
    <submittedName>
        <fullName evidence="1">Uncharacterized protein</fullName>
    </submittedName>
</protein>
<name>A0A3S0QET4_9VIBR</name>
<sequence length="64" mass="7432">MTELTWMVRKIIIEALEMTINKYFVFVPQTEEQHTPKDNNVVSEKETQRQALVKQAQQQGALIG</sequence>
<dbReference type="EMBL" id="RXZH01000001">
    <property type="protein sequence ID" value="RTZ17213.1"/>
    <property type="molecule type" value="Genomic_DNA"/>
</dbReference>
<organism evidence="1 2">
    <name type="scientific">Vibrio aquaticus</name>
    <dbReference type="NCBI Taxonomy" id="2496559"/>
    <lineage>
        <taxon>Bacteria</taxon>
        <taxon>Pseudomonadati</taxon>
        <taxon>Pseudomonadota</taxon>
        <taxon>Gammaproteobacteria</taxon>
        <taxon>Vibrionales</taxon>
        <taxon>Vibrionaceae</taxon>
        <taxon>Vibrio</taxon>
    </lineage>
</organism>
<reference evidence="1 2" key="1">
    <citation type="submission" date="2018-12" db="EMBL/GenBank/DDBJ databases">
        <title>Vibrio sp. isolated from China Sea.</title>
        <authorList>
            <person name="Li Y."/>
        </authorList>
    </citation>
    <scope>NUCLEOTIDE SEQUENCE [LARGE SCALE GENOMIC DNA]</scope>
    <source>
        <strain evidence="1 2">BEI207</strain>
    </source>
</reference>
<keyword evidence="2" id="KW-1185">Reference proteome</keyword>